<dbReference type="InterPro" id="IPR011990">
    <property type="entry name" value="TPR-like_helical_dom_sf"/>
</dbReference>
<keyword evidence="1" id="KW-0677">Repeat</keyword>
<evidence type="ECO:0000256" key="3">
    <source>
        <dbReference type="PROSITE-ProRule" id="PRU00339"/>
    </source>
</evidence>
<evidence type="ECO:0000256" key="4">
    <source>
        <dbReference type="SAM" id="SignalP"/>
    </source>
</evidence>
<gene>
    <name evidence="5" type="ORF">GCM10008939_00580</name>
</gene>
<reference evidence="5" key="1">
    <citation type="journal article" date="2014" name="Int. J. Syst. Evol. Microbiol.">
        <title>Complete genome sequence of Corynebacterium casei LMG S-19264T (=DSM 44701T), isolated from a smear-ripened cheese.</title>
        <authorList>
            <consortium name="US DOE Joint Genome Institute (JGI-PGF)"/>
            <person name="Walter F."/>
            <person name="Albersmeier A."/>
            <person name="Kalinowski J."/>
            <person name="Ruckert C."/>
        </authorList>
    </citation>
    <scope>NUCLEOTIDE SEQUENCE</scope>
    <source>
        <strain evidence="5">JCM 14371</strain>
    </source>
</reference>
<comment type="caution">
    <text evidence="5">The sequence shown here is derived from an EMBL/GenBank/DDBJ whole genome shotgun (WGS) entry which is preliminary data.</text>
</comment>
<dbReference type="PROSITE" id="PS50005">
    <property type="entry name" value="TPR"/>
    <property type="match status" value="1"/>
</dbReference>
<dbReference type="InterPro" id="IPR051685">
    <property type="entry name" value="Ycf3/AcsC/BcsC/TPR_MFPF"/>
</dbReference>
<feature type="repeat" description="TPR" evidence="3">
    <location>
        <begin position="334"/>
        <end position="367"/>
    </location>
</feature>
<name>A0A917P456_9DEIO</name>
<dbReference type="PROSITE" id="PS51257">
    <property type="entry name" value="PROKAR_LIPOPROTEIN"/>
    <property type="match status" value="1"/>
</dbReference>
<dbReference type="InterPro" id="IPR019734">
    <property type="entry name" value="TPR_rpt"/>
</dbReference>
<keyword evidence="2 3" id="KW-0802">TPR repeat</keyword>
<dbReference type="SUPFAM" id="SSF48452">
    <property type="entry name" value="TPR-like"/>
    <property type="match status" value="3"/>
</dbReference>
<dbReference type="SMART" id="SM00028">
    <property type="entry name" value="TPR"/>
    <property type="match status" value="7"/>
</dbReference>
<reference evidence="5" key="2">
    <citation type="submission" date="2020-09" db="EMBL/GenBank/DDBJ databases">
        <authorList>
            <person name="Sun Q."/>
            <person name="Ohkuma M."/>
        </authorList>
    </citation>
    <scope>NUCLEOTIDE SEQUENCE</scope>
    <source>
        <strain evidence="5">JCM 14371</strain>
    </source>
</reference>
<evidence type="ECO:0000313" key="6">
    <source>
        <dbReference type="Proteomes" id="UP000635726"/>
    </source>
</evidence>
<sequence>MSHKLPILLLSSALALAACTSAHAQTMVEQVGVTQISNTLNQVSTPNLKAPNIPAPAVISPAQPAATDASSPASLLTLPVSAPTPAYLAALDKAQASLKAGSYRDAQAQYEALVSQDYQNPQAHFGLGLSLFALSDLQGARFEFTQLAALNPAGFEGPYNLGVVASRLNDNAEALTQFTKAAELARGKVSTPVLRQVLEALAGEQARKADYAALVTTLSEMVRAEPTDLDLQYRQAQALTLAGQGTLALPVLYALRQKAPGNTDAALLTADIYAAQKLTDRAIRELDAAVPPAPDGTARARLLLRKADLLATSGRTRDAVFAAQDAVNADSRNAAAQARLGELRYARNDRPGALTAWKAAVALDPKNALYLASQAVVELALGQNAQAAQDARRASLLPGDNAALARAQFVQGVASYRQADYASARSALASSALKAPSAETSLWLGLSSYALKDYGGAVLALQDSLKLQPSAQTQLSLGSALIASGRYADAEATLRPLVVSDPTNGEAWYQLGLSRQAQGRKAEALASFRTAASLGNARARSALK</sequence>
<feature type="chain" id="PRO_5037806059" description="Tfp pilus assembly protein PilF" evidence="4">
    <location>
        <begin position="25"/>
        <end position="544"/>
    </location>
</feature>
<evidence type="ECO:0000256" key="1">
    <source>
        <dbReference type="ARBA" id="ARBA00022737"/>
    </source>
</evidence>
<proteinExistence type="predicted"/>
<evidence type="ECO:0000313" key="5">
    <source>
        <dbReference type="EMBL" id="GGJ60741.1"/>
    </source>
</evidence>
<dbReference type="EMBL" id="BMOE01000001">
    <property type="protein sequence ID" value="GGJ60741.1"/>
    <property type="molecule type" value="Genomic_DNA"/>
</dbReference>
<dbReference type="Pfam" id="PF13432">
    <property type="entry name" value="TPR_16"/>
    <property type="match status" value="4"/>
</dbReference>
<dbReference type="Pfam" id="PF14559">
    <property type="entry name" value="TPR_19"/>
    <property type="match status" value="1"/>
</dbReference>
<feature type="signal peptide" evidence="4">
    <location>
        <begin position="1"/>
        <end position="24"/>
    </location>
</feature>
<keyword evidence="4" id="KW-0732">Signal</keyword>
<dbReference type="PANTHER" id="PTHR44943:SF8">
    <property type="entry name" value="TPR REPEAT-CONTAINING PROTEIN MJ0263"/>
    <property type="match status" value="1"/>
</dbReference>
<protein>
    <recommendedName>
        <fullName evidence="7">Tfp pilus assembly protein PilF</fullName>
    </recommendedName>
</protein>
<organism evidence="5 6">
    <name type="scientific">Deinococcus aquiradiocola</name>
    <dbReference type="NCBI Taxonomy" id="393059"/>
    <lineage>
        <taxon>Bacteria</taxon>
        <taxon>Thermotogati</taxon>
        <taxon>Deinococcota</taxon>
        <taxon>Deinococci</taxon>
        <taxon>Deinococcales</taxon>
        <taxon>Deinococcaceae</taxon>
        <taxon>Deinococcus</taxon>
    </lineage>
</organism>
<keyword evidence="6" id="KW-1185">Reference proteome</keyword>
<dbReference type="PANTHER" id="PTHR44943">
    <property type="entry name" value="CELLULOSE SYNTHASE OPERON PROTEIN C"/>
    <property type="match status" value="1"/>
</dbReference>
<dbReference type="Proteomes" id="UP000635726">
    <property type="component" value="Unassembled WGS sequence"/>
</dbReference>
<dbReference type="Gene3D" id="1.25.40.10">
    <property type="entry name" value="Tetratricopeptide repeat domain"/>
    <property type="match status" value="4"/>
</dbReference>
<accession>A0A917P456</accession>
<evidence type="ECO:0000256" key="2">
    <source>
        <dbReference type="ARBA" id="ARBA00022803"/>
    </source>
</evidence>
<evidence type="ECO:0008006" key="7">
    <source>
        <dbReference type="Google" id="ProtNLM"/>
    </source>
</evidence>
<dbReference type="AlphaFoldDB" id="A0A917P456"/>